<dbReference type="Pfam" id="PF00903">
    <property type="entry name" value="Glyoxalase"/>
    <property type="match status" value="1"/>
</dbReference>
<evidence type="ECO:0000313" key="2">
    <source>
        <dbReference type="EMBL" id="MBL3679327.1"/>
    </source>
</evidence>
<accession>A0ABS1SG79</accession>
<keyword evidence="3" id="KW-1185">Reference proteome</keyword>
<dbReference type="RefSeq" id="WP_202344605.1">
    <property type="nucleotide sequence ID" value="NZ_BAAAPI010000015.1"/>
</dbReference>
<dbReference type="Proteomes" id="UP001645859">
    <property type="component" value="Unassembled WGS sequence"/>
</dbReference>
<name>A0ABS1SG79_9MICO</name>
<evidence type="ECO:0000313" key="3">
    <source>
        <dbReference type="Proteomes" id="UP001645859"/>
    </source>
</evidence>
<feature type="domain" description="VOC" evidence="1">
    <location>
        <begin position="5"/>
        <end position="130"/>
    </location>
</feature>
<protein>
    <submittedName>
        <fullName evidence="2">Glyoxalase</fullName>
    </submittedName>
</protein>
<dbReference type="PROSITE" id="PS51819">
    <property type="entry name" value="VOC"/>
    <property type="match status" value="1"/>
</dbReference>
<dbReference type="InterPro" id="IPR004360">
    <property type="entry name" value="Glyas_Fos-R_dOase_dom"/>
</dbReference>
<organism evidence="2 3">
    <name type="scientific">Leucobacter chromiireducens subsp. solipictus</name>
    <dbReference type="NCBI Taxonomy" id="398235"/>
    <lineage>
        <taxon>Bacteria</taxon>
        <taxon>Bacillati</taxon>
        <taxon>Actinomycetota</taxon>
        <taxon>Actinomycetes</taxon>
        <taxon>Micrococcales</taxon>
        <taxon>Microbacteriaceae</taxon>
        <taxon>Leucobacter</taxon>
    </lineage>
</organism>
<dbReference type="PANTHER" id="PTHR36503">
    <property type="entry name" value="BLR2520 PROTEIN"/>
    <property type="match status" value="1"/>
</dbReference>
<proteinExistence type="predicted"/>
<dbReference type="SUPFAM" id="SSF54593">
    <property type="entry name" value="Glyoxalase/Bleomycin resistance protein/Dihydroxybiphenyl dioxygenase"/>
    <property type="match status" value="1"/>
</dbReference>
<dbReference type="PANTHER" id="PTHR36503:SF3">
    <property type="entry name" value="BLR0126 PROTEIN"/>
    <property type="match status" value="1"/>
</dbReference>
<gene>
    <name evidence="2" type="ORF">D3230_08445</name>
</gene>
<dbReference type="InterPro" id="IPR029068">
    <property type="entry name" value="Glyas_Bleomycin-R_OHBP_Dase"/>
</dbReference>
<dbReference type="Gene3D" id="3.10.180.10">
    <property type="entry name" value="2,3-Dihydroxybiphenyl 1,2-Dioxygenase, domain 1"/>
    <property type="match status" value="1"/>
</dbReference>
<sequence>MTTLSFNFIGIVTRDLATSLAFYRSLGLDIPADQDHAPHVEITLGGGVTLAWDPLSTIQSFNPDFVLPEGVGRVSFACEATDPSAVDEAYAAVTAAHPEASHTPPWDAPWGQRYATVQDPDGNTVDLYAPLPSA</sequence>
<dbReference type="EMBL" id="QYAC01000004">
    <property type="protein sequence ID" value="MBL3679327.1"/>
    <property type="molecule type" value="Genomic_DNA"/>
</dbReference>
<evidence type="ECO:0000259" key="1">
    <source>
        <dbReference type="PROSITE" id="PS51819"/>
    </source>
</evidence>
<comment type="caution">
    <text evidence="2">The sequence shown here is derived from an EMBL/GenBank/DDBJ whole genome shotgun (WGS) entry which is preliminary data.</text>
</comment>
<reference evidence="2 3" key="1">
    <citation type="submission" date="2018-09" db="EMBL/GenBank/DDBJ databases">
        <title>Comparative genomics of Leucobacter spp.</title>
        <authorList>
            <person name="Reis A.C."/>
            <person name="Kolvenbach B.A."/>
            <person name="Corvini P.F.X."/>
            <person name="Nunes O.C."/>
        </authorList>
    </citation>
    <scope>NUCLEOTIDE SEQUENCE [LARGE SCALE GENOMIC DNA]</scope>
    <source>
        <strain evidence="2 3">TAN 31504</strain>
    </source>
</reference>
<dbReference type="InterPro" id="IPR037523">
    <property type="entry name" value="VOC_core"/>
</dbReference>